<dbReference type="SUPFAM" id="SSF50952">
    <property type="entry name" value="Soluble quinoprotein glucose dehydrogenase"/>
    <property type="match status" value="1"/>
</dbReference>
<dbReference type="InterPro" id="IPR012938">
    <property type="entry name" value="Glc/Sorbosone_DH"/>
</dbReference>
<dbReference type="PANTHER" id="PTHR19328:SF75">
    <property type="entry name" value="ALDOSE SUGAR DEHYDROGENASE YLII"/>
    <property type="match status" value="1"/>
</dbReference>
<dbReference type="InterPro" id="IPR011041">
    <property type="entry name" value="Quinoprot_gluc/sorb_DH_b-prop"/>
</dbReference>
<dbReference type="Gene3D" id="2.120.10.30">
    <property type="entry name" value="TolB, C-terminal domain"/>
    <property type="match status" value="1"/>
</dbReference>
<evidence type="ECO:0000313" key="3">
    <source>
        <dbReference type="Proteomes" id="UP000594468"/>
    </source>
</evidence>
<dbReference type="EMBL" id="CP062983">
    <property type="protein sequence ID" value="QPC85162.1"/>
    <property type="molecule type" value="Genomic_DNA"/>
</dbReference>
<organism evidence="2 3">
    <name type="scientific">Phototrophicus methaneseepsis</name>
    <dbReference type="NCBI Taxonomy" id="2710758"/>
    <lineage>
        <taxon>Bacteria</taxon>
        <taxon>Bacillati</taxon>
        <taxon>Chloroflexota</taxon>
        <taxon>Candidatus Thermofontia</taxon>
        <taxon>Phototrophicales</taxon>
        <taxon>Phototrophicaceae</taxon>
        <taxon>Phototrophicus</taxon>
    </lineage>
</organism>
<dbReference type="AlphaFoldDB" id="A0A7S8EDV7"/>
<evidence type="ECO:0000259" key="1">
    <source>
        <dbReference type="Pfam" id="PF07995"/>
    </source>
</evidence>
<accession>A0A7S8EDV7</accession>
<reference evidence="2 3" key="1">
    <citation type="submission" date="2020-02" db="EMBL/GenBank/DDBJ databases">
        <authorList>
            <person name="Zheng R.K."/>
            <person name="Sun C.M."/>
        </authorList>
    </citation>
    <scope>NUCLEOTIDE SEQUENCE [LARGE SCALE GENOMIC DNA]</scope>
    <source>
        <strain evidence="3">rifampicinis</strain>
    </source>
</reference>
<evidence type="ECO:0000313" key="2">
    <source>
        <dbReference type="EMBL" id="QPC85162.1"/>
    </source>
</evidence>
<dbReference type="KEGG" id="pmet:G4Y79_09115"/>
<sequence>MSEDMASDAVIAVEAAPTSADVTLQQLSLTNADGSAFTPVRPLYLTHAADGTDRLYLVQQGGRILVMQNGEFVVSDFLDVSDLVSPEANGSGYSERGLLGLAFHPGYAENGFFYINYTDAQGTTKVAQYSVSADDPNVADPASAQIILEQPQPFANHNGGHMAFGPDGYLYISLGDGGDQGDPMDNGQNPTTLLGTILRVAVGEGGYKIPDENPFAGSDAGADEVWAYGFRNVWRFSFDRATGDLYIGDVGQNQWEEINFQPADSPGGENYGWNIYEGTHAYEGGELQDSVVPIAEYDHSQGCSVTGGYIYRGEAIPALQGVYLYSDYCTGTVWMAYRDANLDWQSGAVLMQNGFQVSSFGEDESGELYVVGYSGALYKLVPPA</sequence>
<protein>
    <submittedName>
        <fullName evidence="2">PQQ-dependent sugar dehydrogenase</fullName>
    </submittedName>
</protein>
<name>A0A7S8EDV7_9CHLR</name>
<gene>
    <name evidence="2" type="ORF">G4Y79_09115</name>
</gene>
<dbReference type="InterPro" id="IPR011042">
    <property type="entry name" value="6-blade_b-propeller_TolB-like"/>
</dbReference>
<feature type="domain" description="Glucose/Sorbosone dehydrogenase" evidence="1">
    <location>
        <begin position="42"/>
        <end position="370"/>
    </location>
</feature>
<keyword evidence="3" id="KW-1185">Reference proteome</keyword>
<dbReference type="PANTHER" id="PTHR19328">
    <property type="entry name" value="HEDGEHOG-INTERACTING PROTEIN"/>
    <property type="match status" value="1"/>
</dbReference>
<dbReference type="Pfam" id="PF07995">
    <property type="entry name" value="GSDH"/>
    <property type="match status" value="1"/>
</dbReference>
<proteinExistence type="predicted"/>
<dbReference type="Proteomes" id="UP000594468">
    <property type="component" value="Chromosome"/>
</dbReference>